<dbReference type="Gene3D" id="1.25.40.10">
    <property type="entry name" value="Tetratricopeptide repeat domain"/>
    <property type="match status" value="3"/>
</dbReference>
<dbReference type="GO" id="GO:0009451">
    <property type="term" value="P:RNA modification"/>
    <property type="evidence" value="ECO:0007669"/>
    <property type="project" value="InterPro"/>
</dbReference>
<dbReference type="InterPro" id="IPR046960">
    <property type="entry name" value="PPR_At4g14850-like_plant"/>
</dbReference>
<dbReference type="InterPro" id="IPR046848">
    <property type="entry name" value="E_motif"/>
</dbReference>
<dbReference type="InterPro" id="IPR011990">
    <property type="entry name" value="TPR-like_helical_dom_sf"/>
</dbReference>
<gene>
    <name evidence="3" type="ORF">RJ641_027124</name>
</gene>
<proteinExistence type="predicted"/>
<feature type="repeat" description="PPR" evidence="2">
    <location>
        <begin position="45"/>
        <end position="79"/>
    </location>
</feature>
<dbReference type="Pfam" id="PF01535">
    <property type="entry name" value="PPR"/>
    <property type="match status" value="4"/>
</dbReference>
<evidence type="ECO:0000313" key="3">
    <source>
        <dbReference type="EMBL" id="KAK6941747.1"/>
    </source>
</evidence>
<dbReference type="InterPro" id="IPR002885">
    <property type="entry name" value="PPR_rpt"/>
</dbReference>
<dbReference type="NCBIfam" id="TIGR00756">
    <property type="entry name" value="PPR"/>
    <property type="match status" value="2"/>
</dbReference>
<dbReference type="PANTHER" id="PTHR47926">
    <property type="entry name" value="PENTATRICOPEPTIDE REPEAT-CONTAINING PROTEIN"/>
    <property type="match status" value="1"/>
</dbReference>
<reference evidence="3 4" key="1">
    <citation type="submission" date="2023-12" db="EMBL/GenBank/DDBJ databases">
        <title>A high-quality genome assembly for Dillenia turbinata (Dilleniales).</title>
        <authorList>
            <person name="Chanderbali A."/>
        </authorList>
    </citation>
    <scope>NUCLEOTIDE SEQUENCE [LARGE SCALE GENOMIC DNA]</scope>
    <source>
        <strain evidence="3">LSX21</strain>
        <tissue evidence="3">Leaf</tissue>
    </source>
</reference>
<dbReference type="GO" id="GO:0003723">
    <property type="term" value="F:RNA binding"/>
    <property type="evidence" value="ECO:0007669"/>
    <property type="project" value="InterPro"/>
</dbReference>
<organism evidence="3 4">
    <name type="scientific">Dillenia turbinata</name>
    <dbReference type="NCBI Taxonomy" id="194707"/>
    <lineage>
        <taxon>Eukaryota</taxon>
        <taxon>Viridiplantae</taxon>
        <taxon>Streptophyta</taxon>
        <taxon>Embryophyta</taxon>
        <taxon>Tracheophyta</taxon>
        <taxon>Spermatophyta</taxon>
        <taxon>Magnoliopsida</taxon>
        <taxon>eudicotyledons</taxon>
        <taxon>Gunneridae</taxon>
        <taxon>Pentapetalae</taxon>
        <taxon>Dilleniales</taxon>
        <taxon>Dilleniaceae</taxon>
        <taxon>Dillenia</taxon>
    </lineage>
</organism>
<keyword evidence="4" id="KW-1185">Reference proteome</keyword>
<dbReference type="EMBL" id="JBAMMX010000004">
    <property type="protein sequence ID" value="KAK6941747.1"/>
    <property type="molecule type" value="Genomic_DNA"/>
</dbReference>
<dbReference type="Pfam" id="PF20431">
    <property type="entry name" value="E_motif"/>
    <property type="match status" value="1"/>
</dbReference>
<dbReference type="Pfam" id="PF13041">
    <property type="entry name" value="PPR_2"/>
    <property type="match status" value="1"/>
</dbReference>
<evidence type="ECO:0000256" key="2">
    <source>
        <dbReference type="PROSITE-ProRule" id="PRU00708"/>
    </source>
</evidence>
<comment type="caution">
    <text evidence="3">The sequence shown here is derived from an EMBL/GenBank/DDBJ whole genome shotgun (WGS) entry which is preliminary data.</text>
</comment>
<keyword evidence="1" id="KW-0677">Repeat</keyword>
<sequence length="325" mass="36136">MLALSEGFLGLELSVTLSTALVDFFAKWGALELASFVFDKMKDRNVITWIAMFVGLAQNGLAEDASKLFSPIQEKGVAVNSTTLVSLVHSCAHLGFLRKGKSIHVYLIRHGFIFDVVDMTALIDMYAKCGKIQSAESLFNNNSITKDVISFNSMITGYALHGQGNQAVSNYFRMIKEGIMPNHSTFLSPLTACSHSGLVEDGITLFHRMKEDHKLGPTEKHYSRLVDVLGKAGRVEEARALIRKMPFEPSSAVLETFLSGCRLQKNITMGIKVADRLLHLDAMNTAVYVVLSNMYAEARRWDKVDYIRGLMRKHGVKKTPAYSSF</sequence>
<accession>A0AAN8ZLD2</accession>
<evidence type="ECO:0000256" key="1">
    <source>
        <dbReference type="ARBA" id="ARBA00022737"/>
    </source>
</evidence>
<dbReference type="FunFam" id="1.25.40.10:FF:000090">
    <property type="entry name" value="Pentatricopeptide repeat-containing protein, chloroplastic"/>
    <property type="match status" value="1"/>
</dbReference>
<name>A0AAN8ZLD2_9MAGN</name>
<evidence type="ECO:0000313" key="4">
    <source>
        <dbReference type="Proteomes" id="UP001370490"/>
    </source>
</evidence>
<dbReference type="AlphaFoldDB" id="A0AAN8ZLD2"/>
<feature type="repeat" description="PPR" evidence="2">
    <location>
        <begin position="147"/>
        <end position="181"/>
    </location>
</feature>
<dbReference type="Proteomes" id="UP001370490">
    <property type="component" value="Unassembled WGS sequence"/>
</dbReference>
<protein>
    <submittedName>
        <fullName evidence="3">Pentatricopeptide repeat</fullName>
    </submittedName>
</protein>
<dbReference type="PROSITE" id="PS51375">
    <property type="entry name" value="PPR"/>
    <property type="match status" value="2"/>
</dbReference>